<evidence type="ECO:0000259" key="1">
    <source>
        <dbReference type="Pfam" id="PF14280"/>
    </source>
</evidence>
<dbReference type="KEGG" id="broo:brsh051_09800"/>
<keyword evidence="3" id="KW-1185">Reference proteome</keyword>
<accession>A0AAN0KD77</accession>
<dbReference type="AlphaFoldDB" id="A0AAN0KD77"/>
<proteinExistence type="predicted"/>
<name>A0AAN0KD77_9ACTN</name>
<evidence type="ECO:0000313" key="2">
    <source>
        <dbReference type="EMBL" id="BEH01699.1"/>
    </source>
</evidence>
<gene>
    <name evidence="2" type="ORF">brsh051_09800</name>
</gene>
<reference evidence="2" key="1">
    <citation type="journal article" date="2024" name="Int. J. Syst. Evol. Microbiol.">
        <title>Brooklawnia propionicigenes sp. nov., a facultatively anaerobic, propionate-producing bacterium isolated from a methanogenic reactor treating waste from cattle farms.</title>
        <authorList>
            <person name="Akita Y."/>
            <person name="Ueki A."/>
            <person name="Tonouchi A."/>
            <person name="Sugawara Y."/>
            <person name="Honma S."/>
            <person name="Kaku N."/>
            <person name="Ueki K."/>
        </authorList>
    </citation>
    <scope>NUCLEOTIDE SEQUENCE</scope>
    <source>
        <strain evidence="2">SH051</strain>
    </source>
</reference>
<dbReference type="Pfam" id="PF14280">
    <property type="entry name" value="DUF4365"/>
    <property type="match status" value="1"/>
</dbReference>
<dbReference type="InterPro" id="IPR025375">
    <property type="entry name" value="DUF4365"/>
</dbReference>
<protein>
    <recommendedName>
        <fullName evidence="1">DUF4365 domain-containing protein</fullName>
    </recommendedName>
</protein>
<evidence type="ECO:0000313" key="3">
    <source>
        <dbReference type="Proteomes" id="UP001431656"/>
    </source>
</evidence>
<sequence length="358" mass="40439">MALPTVRDETFTERDGVNEVARLVNRARCLWRETTMHDVGIDGQIEYVHANEATGRIVLVQIKSGASHFKTQIGNAFRYYPEAKHVGYWESAPLPVILILRNPETGLTCWVDARDSLRSGHRYIDVPSANVFDEAGVLHALERLGPLPTGRMDIAELFAEMVHSKPPSAGLPIDFSDIFIHGLTDLADSLLFDIGLVMDVAETRQAFYNPGLGLGLGSAEYAYLFRFVSFIIAHDLARVDYDYFMRHWDHLAMLGRFLAPLTARGRELVQHISALESEWREGTAMIDESLVWTTEGYLAVLNAWRLSDLQPRFVLVPGIRVIQDKAFQGIYPFETARRVPVVEAFKAWYEERGRAESS</sequence>
<dbReference type="EMBL" id="AP028056">
    <property type="protein sequence ID" value="BEH01699.1"/>
    <property type="molecule type" value="Genomic_DNA"/>
</dbReference>
<dbReference type="RefSeq" id="WP_286268035.1">
    <property type="nucleotide sequence ID" value="NZ_AP028056.1"/>
</dbReference>
<dbReference type="Proteomes" id="UP001431656">
    <property type="component" value="Chromosome"/>
</dbReference>
<organism evidence="2 3">
    <name type="scientific">Brooklawnia propionicigenes</name>
    <dbReference type="NCBI Taxonomy" id="3041175"/>
    <lineage>
        <taxon>Bacteria</taxon>
        <taxon>Bacillati</taxon>
        <taxon>Actinomycetota</taxon>
        <taxon>Actinomycetes</taxon>
        <taxon>Propionibacteriales</taxon>
        <taxon>Propionibacteriaceae</taxon>
        <taxon>Brooklawnia</taxon>
    </lineage>
</organism>
<feature type="domain" description="DUF4365" evidence="1">
    <location>
        <begin position="13"/>
        <end position="136"/>
    </location>
</feature>